<dbReference type="AlphaFoldDB" id="A0A1Y1UT05"/>
<dbReference type="InterPro" id="IPR036188">
    <property type="entry name" value="FAD/NAD-bd_sf"/>
</dbReference>
<dbReference type="InParanoid" id="A0A1Y1UT05"/>
<dbReference type="EMBL" id="NBSH01000001">
    <property type="protein sequence ID" value="ORX41148.1"/>
    <property type="molecule type" value="Genomic_DNA"/>
</dbReference>
<gene>
    <name evidence="4" type="ORF">BD324DRAFT_648038</name>
</gene>
<dbReference type="Pfam" id="PF13450">
    <property type="entry name" value="NAD_binding_8"/>
    <property type="match status" value="1"/>
</dbReference>
<evidence type="ECO:0000256" key="1">
    <source>
        <dbReference type="SAM" id="MobiDB-lite"/>
    </source>
</evidence>
<dbReference type="PANTHER" id="PTHR42923">
    <property type="entry name" value="PROTOPORPHYRINOGEN OXIDASE"/>
    <property type="match status" value="1"/>
</dbReference>
<feature type="signal peptide" evidence="3">
    <location>
        <begin position="1"/>
        <end position="18"/>
    </location>
</feature>
<feature type="chain" id="PRO_5012598425" description="Amine oxidase domain-containing protein" evidence="3">
    <location>
        <begin position="19"/>
        <end position="577"/>
    </location>
</feature>
<dbReference type="PRINTS" id="PR00420">
    <property type="entry name" value="RNGMNOXGNASE"/>
</dbReference>
<dbReference type="STRING" id="4999.A0A1Y1UT05"/>
<dbReference type="GeneID" id="33559574"/>
<keyword evidence="2" id="KW-1133">Transmembrane helix</keyword>
<evidence type="ECO:0000313" key="5">
    <source>
        <dbReference type="Proteomes" id="UP000193218"/>
    </source>
</evidence>
<name>A0A1Y1UT05_9TREE</name>
<evidence type="ECO:0000256" key="3">
    <source>
        <dbReference type="SAM" id="SignalP"/>
    </source>
</evidence>
<dbReference type="Proteomes" id="UP000193218">
    <property type="component" value="Unassembled WGS sequence"/>
</dbReference>
<keyword evidence="2" id="KW-0472">Membrane</keyword>
<dbReference type="SUPFAM" id="SSF51905">
    <property type="entry name" value="FAD/NAD(P)-binding domain"/>
    <property type="match status" value="1"/>
</dbReference>
<feature type="transmembrane region" description="Helical" evidence="2">
    <location>
        <begin position="152"/>
        <end position="173"/>
    </location>
</feature>
<evidence type="ECO:0000256" key="2">
    <source>
        <dbReference type="SAM" id="Phobius"/>
    </source>
</evidence>
<dbReference type="OrthoDB" id="1111734at2759"/>
<dbReference type="GO" id="GO:0016491">
    <property type="term" value="F:oxidoreductase activity"/>
    <property type="evidence" value="ECO:0007669"/>
    <property type="project" value="TreeGrafter"/>
</dbReference>
<protein>
    <recommendedName>
        <fullName evidence="6">Amine oxidase domain-containing protein</fullName>
    </recommendedName>
</protein>
<proteinExistence type="predicted"/>
<accession>A0A1Y1UT05</accession>
<reference evidence="4 5" key="1">
    <citation type="submission" date="2017-03" db="EMBL/GenBank/DDBJ databases">
        <title>Widespread Adenine N6-methylation of Active Genes in Fungi.</title>
        <authorList>
            <consortium name="DOE Joint Genome Institute"/>
            <person name="Mondo S.J."/>
            <person name="Dannebaum R.O."/>
            <person name="Kuo R.C."/>
            <person name="Louie K.B."/>
            <person name="Bewick A.J."/>
            <person name="Labutti K."/>
            <person name="Haridas S."/>
            <person name="Kuo A."/>
            <person name="Salamov A."/>
            <person name="Ahrendt S.R."/>
            <person name="Lau R."/>
            <person name="Bowen B.P."/>
            <person name="Lipzen A."/>
            <person name="Sullivan W."/>
            <person name="Andreopoulos W.B."/>
            <person name="Clum A."/>
            <person name="Lindquist E."/>
            <person name="Daum C."/>
            <person name="Northen T.R."/>
            <person name="Ramamoorthy G."/>
            <person name="Schmitz R.J."/>
            <person name="Gryganskyi A."/>
            <person name="Culley D."/>
            <person name="Magnuson J."/>
            <person name="James T.Y."/>
            <person name="O'Malley M.A."/>
            <person name="Stajich J.E."/>
            <person name="Spatafora J.W."/>
            <person name="Visel A."/>
            <person name="Grigoriev I.V."/>
        </authorList>
    </citation>
    <scope>NUCLEOTIDE SEQUENCE [LARGE SCALE GENOMIC DNA]</scope>
    <source>
        <strain evidence="4 5">NRRL Y-17943</strain>
    </source>
</reference>
<evidence type="ECO:0008006" key="6">
    <source>
        <dbReference type="Google" id="ProtNLM"/>
    </source>
</evidence>
<organism evidence="4 5">
    <name type="scientific">Kockovaella imperatae</name>
    <dbReference type="NCBI Taxonomy" id="4999"/>
    <lineage>
        <taxon>Eukaryota</taxon>
        <taxon>Fungi</taxon>
        <taxon>Dikarya</taxon>
        <taxon>Basidiomycota</taxon>
        <taxon>Agaricomycotina</taxon>
        <taxon>Tremellomycetes</taxon>
        <taxon>Tremellales</taxon>
        <taxon>Cuniculitremaceae</taxon>
        <taxon>Kockovaella</taxon>
    </lineage>
</organism>
<keyword evidence="5" id="KW-1185">Reference proteome</keyword>
<dbReference type="PANTHER" id="PTHR42923:SF17">
    <property type="entry name" value="AMINE OXIDASE DOMAIN-CONTAINING PROTEIN"/>
    <property type="match status" value="1"/>
</dbReference>
<evidence type="ECO:0000313" key="4">
    <source>
        <dbReference type="EMBL" id="ORX41148.1"/>
    </source>
</evidence>
<feature type="region of interest" description="Disordered" evidence="1">
    <location>
        <begin position="386"/>
        <end position="418"/>
    </location>
</feature>
<sequence>MPPRVLVIGSGLAGLTTAYLLHREGCEVFLVERSDQLGFHSSSIVIPRDNAKVPWGQEDWVVDVPMRSFQGGYYPLLIALYRHLGLSFTSADFTFSFSRLHAPSPLRSASHSNRPTISTYFIHSGSSGLSLPSFPHKAYSSFIALLRHSVRWTIFAVCYICLLVLSFISWHTLLPLPRTLSALLDSISDLPILYRIIGEFIHEIFVPIFSAVGTMTCSDVLNTPLDTILAYVHNTFGTSHYALAQHSARDVARLLVEPLRIQGGEDHIRLGAEISAIRMTTKASRDDRPSPTGDQAFKVSLKEGDEIIVDRIVIATQASAAISLIDMIKGMDSHEDQRRVDLFKSALYRVSYRETIVVTHRDYSVLPRDADTRDINLVLPDSSLLHPTTESSYGPTPALSSTWTSRSPSNYASGPSTPMEPAFHQMSMPYFRPKNDEVYTMATHIIYPPSGFESNGPILQTTNPIVPIASGSVLGIARLERALPLENPDTILESLSVAPGSSDEASHKIHFVGSYAHSGIPLLEGCVGSALRVVKEILESEGLRTRTNKTPLGHVDWTQGLGGRVGRLWRWRARKLY</sequence>
<feature type="compositionally biased region" description="Polar residues" evidence="1">
    <location>
        <begin position="386"/>
        <end position="416"/>
    </location>
</feature>
<dbReference type="RefSeq" id="XP_021874827.1">
    <property type="nucleotide sequence ID" value="XM_022017765.1"/>
</dbReference>
<comment type="caution">
    <text evidence="4">The sequence shown here is derived from an EMBL/GenBank/DDBJ whole genome shotgun (WGS) entry which is preliminary data.</text>
</comment>
<keyword evidence="3" id="KW-0732">Signal</keyword>
<keyword evidence="2" id="KW-0812">Transmembrane</keyword>
<dbReference type="Gene3D" id="3.50.50.60">
    <property type="entry name" value="FAD/NAD(P)-binding domain"/>
    <property type="match status" value="1"/>
</dbReference>
<dbReference type="InterPro" id="IPR050464">
    <property type="entry name" value="Zeta_carotene_desat/Oxidored"/>
</dbReference>